<dbReference type="Proteomes" id="UP000176864">
    <property type="component" value="Unassembled WGS sequence"/>
</dbReference>
<gene>
    <name evidence="5" type="ORF">A2751_01105</name>
</gene>
<evidence type="ECO:0000313" key="5">
    <source>
        <dbReference type="EMBL" id="OGE79041.1"/>
    </source>
</evidence>
<dbReference type="EMBL" id="MFEK01000010">
    <property type="protein sequence ID" value="OGE79041.1"/>
    <property type="molecule type" value="Genomic_DNA"/>
</dbReference>
<evidence type="ECO:0000259" key="4">
    <source>
        <dbReference type="Pfam" id="PF03129"/>
    </source>
</evidence>
<dbReference type="PANTHER" id="PTHR43707:SF1">
    <property type="entry name" value="HISTIDINE--TRNA LIGASE, MITOCHONDRIAL-RELATED"/>
    <property type="match status" value="1"/>
</dbReference>
<keyword evidence="2" id="KW-0436">Ligase</keyword>
<organism evidence="5 6">
    <name type="scientific">Candidatus Doudnabacteria bacterium RIFCSPHIGHO2_01_FULL_46_14</name>
    <dbReference type="NCBI Taxonomy" id="1817824"/>
    <lineage>
        <taxon>Bacteria</taxon>
        <taxon>Candidatus Doudnaibacteriota</taxon>
    </lineage>
</organism>
<reference evidence="5 6" key="1">
    <citation type="journal article" date="2016" name="Nat. Commun.">
        <title>Thousands of microbial genomes shed light on interconnected biogeochemical processes in an aquifer system.</title>
        <authorList>
            <person name="Anantharaman K."/>
            <person name="Brown C.T."/>
            <person name="Hug L.A."/>
            <person name="Sharon I."/>
            <person name="Castelle C.J."/>
            <person name="Probst A.J."/>
            <person name="Thomas B.C."/>
            <person name="Singh A."/>
            <person name="Wilkins M.J."/>
            <person name="Karaoz U."/>
            <person name="Brodie E.L."/>
            <person name="Williams K.H."/>
            <person name="Hubbard S.S."/>
            <person name="Banfield J.F."/>
        </authorList>
    </citation>
    <scope>NUCLEOTIDE SEQUENCE [LARGE SCALE GENOMIC DNA]</scope>
</reference>
<sequence length="421" mass="46722">MINMQKKKRAETQHLPLAVVPTEAPQPDVFLDNLHRVINNFGFQQILPSPVEERKIFGKHPELVRLYGEDLLEIVPGESDFVLAPTHMFSVIRRYLQNVRARGPHVSKWFHLSPIVSLPGSKPSASHELGLYILGEDTSMAGAQLINATAEIFRELGISEFMIELNSLGCKLCQKNYGALLESHLTNAAPRLCDRCETDLEKNPIAIWRCDNSGCQEIVAGAPQIVDSLDENCKTNLMGVLEDIDDLGIPYTLNPVLKASLVQEKVVFQITAPEAIGGVIGQGGNYSTWANILGYQDVLPIMGFVTTFEKLMNSVPEERRRTGPRIEVFMVPLGPIATRKAMVLHRDLQHSGISSAEAILGNTSIKNQLKEAVAKKCEIALIIGQKEAIDETVILRDMRSGMQEVFALDRIIEEVKKRLGK</sequence>
<dbReference type="InterPro" id="IPR036621">
    <property type="entry name" value="Anticodon-bd_dom_sf"/>
</dbReference>
<dbReference type="GO" id="GO:0006427">
    <property type="term" value="P:histidyl-tRNA aminoacylation"/>
    <property type="evidence" value="ECO:0007669"/>
    <property type="project" value="TreeGrafter"/>
</dbReference>
<accession>A0A1F5NMY4</accession>
<comment type="similarity">
    <text evidence="1">Belongs to the class-II aminoacyl-tRNA synthetase family.</text>
</comment>
<dbReference type="AlphaFoldDB" id="A0A1F5NMY4"/>
<evidence type="ECO:0000256" key="2">
    <source>
        <dbReference type="ARBA" id="ARBA00023146"/>
    </source>
</evidence>
<evidence type="ECO:0000313" key="6">
    <source>
        <dbReference type="Proteomes" id="UP000176864"/>
    </source>
</evidence>
<evidence type="ECO:0000256" key="1">
    <source>
        <dbReference type="ARBA" id="ARBA00008226"/>
    </source>
</evidence>
<comment type="caution">
    <text evidence="5">The sequence shown here is derived from an EMBL/GenBank/DDBJ whole genome shotgun (WGS) entry which is preliminary data.</text>
</comment>
<dbReference type="GO" id="GO:0004821">
    <property type="term" value="F:histidine-tRNA ligase activity"/>
    <property type="evidence" value="ECO:0007669"/>
    <property type="project" value="TreeGrafter"/>
</dbReference>
<dbReference type="Gene3D" id="3.40.50.800">
    <property type="entry name" value="Anticodon-binding domain"/>
    <property type="match status" value="1"/>
</dbReference>
<dbReference type="STRING" id="1817824.A2751_01105"/>
<name>A0A1F5NMY4_9BACT</name>
<dbReference type="PANTHER" id="PTHR43707">
    <property type="entry name" value="HISTIDYL-TRNA SYNTHETASE"/>
    <property type="match status" value="1"/>
</dbReference>
<proteinExistence type="inferred from homology"/>
<dbReference type="PIRSF" id="PIRSF001549">
    <property type="entry name" value="His-tRNA_synth"/>
    <property type="match status" value="1"/>
</dbReference>
<keyword evidence="2" id="KW-0030">Aminoacyl-tRNA synthetase</keyword>
<dbReference type="Pfam" id="PF03129">
    <property type="entry name" value="HGTP_anticodon"/>
    <property type="match status" value="1"/>
</dbReference>
<feature type="domain" description="Anticodon-binding" evidence="4">
    <location>
        <begin position="328"/>
        <end position="418"/>
    </location>
</feature>
<evidence type="ECO:0000256" key="3">
    <source>
        <dbReference type="ARBA" id="ARBA00030619"/>
    </source>
</evidence>
<protein>
    <recommendedName>
        <fullName evidence="3">Histidyl-tRNA synthetase</fullName>
    </recommendedName>
</protein>
<dbReference type="Gene3D" id="3.30.930.10">
    <property type="entry name" value="Bira Bifunctional Protein, Domain 2"/>
    <property type="match status" value="1"/>
</dbReference>
<dbReference type="InterPro" id="IPR004154">
    <property type="entry name" value="Anticodon-bd"/>
</dbReference>
<dbReference type="GO" id="GO:0005737">
    <property type="term" value="C:cytoplasm"/>
    <property type="evidence" value="ECO:0007669"/>
    <property type="project" value="InterPro"/>
</dbReference>
<dbReference type="SUPFAM" id="SSF55681">
    <property type="entry name" value="Class II aaRS and biotin synthetases"/>
    <property type="match status" value="1"/>
</dbReference>
<dbReference type="InterPro" id="IPR004516">
    <property type="entry name" value="HisRS/HisZ"/>
</dbReference>
<dbReference type="SUPFAM" id="SSF52954">
    <property type="entry name" value="Class II aaRS ABD-related"/>
    <property type="match status" value="1"/>
</dbReference>
<dbReference type="InterPro" id="IPR045864">
    <property type="entry name" value="aa-tRNA-synth_II/BPL/LPL"/>
</dbReference>